<evidence type="ECO:0000256" key="4">
    <source>
        <dbReference type="HAMAP-Rule" id="MF_01420"/>
    </source>
</evidence>
<feature type="domain" description="Sporulation transcription regulator WhiA N-terminal" evidence="6">
    <location>
        <begin position="23"/>
        <end position="105"/>
    </location>
</feature>
<evidence type="ECO:0000256" key="2">
    <source>
        <dbReference type="ARBA" id="ARBA00023125"/>
    </source>
</evidence>
<evidence type="ECO:0000256" key="3">
    <source>
        <dbReference type="ARBA" id="ARBA00023306"/>
    </source>
</evidence>
<dbReference type="InterPro" id="IPR039518">
    <property type="entry name" value="WhiA_LAGLIDADG_dom"/>
</dbReference>
<dbReference type="GO" id="GO:0003677">
    <property type="term" value="F:DNA binding"/>
    <property type="evidence" value="ECO:0007669"/>
    <property type="project" value="UniProtKB-UniRule"/>
</dbReference>
<reference evidence="8 9" key="1">
    <citation type="submission" date="2016-01" db="EMBL/GenBank/DDBJ databases">
        <authorList>
            <person name="Oliw E.H."/>
        </authorList>
    </citation>
    <scope>NUCLEOTIDE SEQUENCE [LARGE SCALE GENOMIC DNA]</scope>
    <source>
        <strain evidence="8 9">PSS_7772B</strain>
    </source>
</reference>
<feature type="domain" description="WhiA LAGLIDADG-like" evidence="7">
    <location>
        <begin position="128"/>
        <end position="219"/>
    </location>
</feature>
<evidence type="ECO:0000259" key="6">
    <source>
        <dbReference type="Pfam" id="PF10298"/>
    </source>
</evidence>
<dbReference type="PANTHER" id="PTHR37307">
    <property type="entry name" value="CELL DIVISION PROTEIN WHIA-RELATED"/>
    <property type="match status" value="1"/>
</dbReference>
<dbReference type="Gene3D" id="3.10.28.10">
    <property type="entry name" value="Homing endonucleases"/>
    <property type="match status" value="1"/>
</dbReference>
<dbReference type="PANTHER" id="PTHR37307:SF1">
    <property type="entry name" value="CELL DIVISION PROTEIN WHIA-RELATED"/>
    <property type="match status" value="1"/>
</dbReference>
<dbReference type="Pfam" id="PF02650">
    <property type="entry name" value="HTH_WhiA"/>
    <property type="match status" value="1"/>
</dbReference>
<comment type="caution">
    <text evidence="8">The sequence shown here is derived from an EMBL/GenBank/DDBJ whole genome shotgun (WGS) entry which is preliminary data.</text>
</comment>
<dbReference type="PATRIC" id="fig|2702.100.peg.801"/>
<dbReference type="HAMAP" id="MF_01420">
    <property type="entry name" value="HTH_type_WhiA"/>
    <property type="match status" value="1"/>
</dbReference>
<dbReference type="InterPro" id="IPR003802">
    <property type="entry name" value="Sporulation_regulator_WhiA"/>
</dbReference>
<dbReference type="Pfam" id="PF10298">
    <property type="entry name" value="WhiA_N"/>
    <property type="match status" value="1"/>
</dbReference>
<organism evidence="8 9">
    <name type="scientific">Gardnerella vaginalis</name>
    <dbReference type="NCBI Taxonomy" id="2702"/>
    <lineage>
        <taxon>Bacteria</taxon>
        <taxon>Bacillati</taxon>
        <taxon>Actinomycetota</taxon>
        <taxon>Actinomycetes</taxon>
        <taxon>Bifidobacteriales</taxon>
        <taxon>Bifidobacteriaceae</taxon>
        <taxon>Gardnerella</taxon>
    </lineage>
</organism>
<evidence type="ECO:0000259" key="7">
    <source>
        <dbReference type="Pfam" id="PF14527"/>
    </source>
</evidence>
<comment type="similarity">
    <text evidence="4">Belongs to the WhiA family.</text>
</comment>
<dbReference type="RefSeq" id="WP_064347282.1">
    <property type="nucleotide sequence ID" value="NZ_KQ956860.1"/>
</dbReference>
<feature type="domain" description="Sporulation regulator WhiA C-terminal" evidence="5">
    <location>
        <begin position="222"/>
        <end position="303"/>
    </location>
</feature>
<evidence type="ECO:0000313" key="8">
    <source>
        <dbReference type="EMBL" id="KXA20241.1"/>
    </source>
</evidence>
<proteinExistence type="inferred from homology"/>
<dbReference type="Pfam" id="PF14527">
    <property type="entry name" value="LAGLIDADG_WhiA"/>
    <property type="match status" value="1"/>
</dbReference>
<dbReference type="AlphaFoldDB" id="A0A133NVD7"/>
<evidence type="ECO:0000313" key="9">
    <source>
        <dbReference type="Proteomes" id="UP000070687"/>
    </source>
</evidence>
<dbReference type="Proteomes" id="UP000070687">
    <property type="component" value="Unassembled WGS sequence"/>
</dbReference>
<dbReference type="OrthoDB" id="5197218at2"/>
<dbReference type="GO" id="GO:0043937">
    <property type="term" value="P:regulation of sporulation"/>
    <property type="evidence" value="ECO:0007669"/>
    <property type="project" value="InterPro"/>
</dbReference>
<name>A0A133NVD7_GARVA</name>
<keyword evidence="3 4" id="KW-0131">Cell cycle</keyword>
<dbReference type="InterPro" id="IPR027434">
    <property type="entry name" value="Homing_endonucl"/>
</dbReference>
<dbReference type="InterPro" id="IPR023054">
    <property type="entry name" value="Sporulation_regulator_WhiA_C"/>
</dbReference>
<keyword evidence="1 4" id="KW-0132">Cell division</keyword>
<dbReference type="eggNOG" id="COG1481">
    <property type="taxonomic scope" value="Bacteria"/>
</dbReference>
<keyword evidence="2 4" id="KW-0238">DNA-binding</keyword>
<dbReference type="EMBL" id="LRQB01000050">
    <property type="protein sequence ID" value="KXA20241.1"/>
    <property type="molecule type" value="Genomic_DNA"/>
</dbReference>
<dbReference type="InterPro" id="IPR018478">
    <property type="entry name" value="Sporu_reg_WhiA_N_dom"/>
</dbReference>
<dbReference type="SUPFAM" id="SSF55608">
    <property type="entry name" value="Homing endonucleases"/>
    <property type="match status" value="1"/>
</dbReference>
<gene>
    <name evidence="4" type="primary">whiA</name>
    <name evidence="8" type="ORF">HMPREF3208_00821</name>
</gene>
<comment type="function">
    <text evidence="4">Involved in cell division and chromosome segregation.</text>
</comment>
<protein>
    <recommendedName>
        <fullName evidence="4">Probable cell division protein WhiA</fullName>
    </recommendedName>
</protein>
<evidence type="ECO:0000256" key="1">
    <source>
        <dbReference type="ARBA" id="ARBA00022618"/>
    </source>
</evidence>
<dbReference type="NCBIfam" id="TIGR00647">
    <property type="entry name" value="DNA_bind_WhiA"/>
    <property type="match status" value="1"/>
</dbReference>
<accession>A0A133NVD7</accession>
<sequence>MALLDDVKNELVSNNNELPTVIMAQAAAMMRFAGGLRPVNNQAIIRAQFDSQRAAQWLLEVLKVYFQREATISQVSRQTPTGTVVRYDVVVERGAAALALQSGLLDRRMRIVAGLAPEIVGGSIAQIKAAWRGAFLAHGAISDPGKASYLEVVCPTHEAANALQTMAARLGISAKARQVRSSERVTLRDSDAIERMLNLIGAPRSAREWTGKRSDGEARGKANRLANFDDANMRRSAKAAAEACEKVRHAFDILGDDIPDNLLMAGKLRLEHSDASLEELGHLADPPITKDAIAGRIRRLLQLSAKVEKSRMQQL</sequence>
<evidence type="ECO:0000259" key="5">
    <source>
        <dbReference type="Pfam" id="PF02650"/>
    </source>
</evidence>
<dbReference type="GO" id="GO:0051301">
    <property type="term" value="P:cell division"/>
    <property type="evidence" value="ECO:0007669"/>
    <property type="project" value="UniProtKB-UniRule"/>
</dbReference>